<keyword evidence="1" id="KW-1133">Transmembrane helix</keyword>
<evidence type="ECO:0000256" key="1">
    <source>
        <dbReference type="SAM" id="Phobius"/>
    </source>
</evidence>
<sequence>MLEHPPRVAPDIRRISLRRLKAGSFFKLVFISTSATLSPFILLCGACALFGLNTISVSGRYLTGFSGLLAAILMAPIVCVVFSLFFSFVGYLGLRVWGHFRPVTLEYVPAPGDGT</sequence>
<protein>
    <submittedName>
        <fullName evidence="2">Uncharacterized protein</fullName>
    </submittedName>
</protein>
<reference evidence="2" key="1">
    <citation type="submission" date="2021-08" db="EMBL/GenBank/DDBJ databases">
        <title>Genome of a novel bacterium of the phylum Verrucomicrobia, Oleiharenicola sp. KSB-15.</title>
        <authorList>
            <person name="Chung J.-H."/>
            <person name="Ahn J.-H."/>
            <person name="Yoon Y."/>
            <person name="Kim D.-Y."/>
            <person name="An S.-H."/>
            <person name="Park I."/>
            <person name="Yeon J."/>
        </authorList>
    </citation>
    <scope>NUCLEOTIDE SEQUENCE</scope>
    <source>
        <strain evidence="2">KSB-15</strain>
    </source>
</reference>
<feature type="transmembrane region" description="Helical" evidence="1">
    <location>
        <begin position="64"/>
        <end position="92"/>
    </location>
</feature>
<organism evidence="2 3">
    <name type="scientific">Horticoccus luteus</name>
    <dbReference type="NCBI Taxonomy" id="2862869"/>
    <lineage>
        <taxon>Bacteria</taxon>
        <taxon>Pseudomonadati</taxon>
        <taxon>Verrucomicrobiota</taxon>
        <taxon>Opitutia</taxon>
        <taxon>Opitutales</taxon>
        <taxon>Opitutaceae</taxon>
        <taxon>Horticoccus</taxon>
    </lineage>
</organism>
<keyword evidence="1" id="KW-0472">Membrane</keyword>
<evidence type="ECO:0000313" key="3">
    <source>
        <dbReference type="Proteomes" id="UP000825051"/>
    </source>
</evidence>
<dbReference type="Proteomes" id="UP000825051">
    <property type="component" value="Chromosome"/>
</dbReference>
<dbReference type="KEGG" id="ole:K0B96_02935"/>
<dbReference type="AlphaFoldDB" id="A0A8F9TUN2"/>
<dbReference type="EMBL" id="CP080507">
    <property type="protein sequence ID" value="QYM79589.1"/>
    <property type="molecule type" value="Genomic_DNA"/>
</dbReference>
<keyword evidence="1" id="KW-0812">Transmembrane</keyword>
<feature type="transmembrane region" description="Helical" evidence="1">
    <location>
        <begin position="28"/>
        <end position="52"/>
    </location>
</feature>
<keyword evidence="3" id="KW-1185">Reference proteome</keyword>
<gene>
    <name evidence="2" type="ORF">K0B96_02935</name>
</gene>
<evidence type="ECO:0000313" key="2">
    <source>
        <dbReference type="EMBL" id="QYM79589.1"/>
    </source>
</evidence>
<dbReference type="RefSeq" id="WP_220163666.1">
    <property type="nucleotide sequence ID" value="NZ_CP080507.1"/>
</dbReference>
<accession>A0A8F9TUN2</accession>
<name>A0A8F9TUN2_9BACT</name>
<proteinExistence type="predicted"/>